<dbReference type="EMBL" id="SJPU01000003">
    <property type="protein sequence ID" value="TWU10705.1"/>
    <property type="molecule type" value="Genomic_DNA"/>
</dbReference>
<sequence length="395" mass="42789">MNRTPYNQPRFFQLACTGHLNLIVLAALATIGSVAGEVSADPGHLISFDLPPTAVAVPICEQRPGDLLTSQDGEPVEITLRLSSLVSGGSMPEIDRWMVRCVPRQTSWSVINYSPRTETASEYASPIQVKTSEEQSQSFGVAADVTQGSLARGHAGMDAGTKQSQGLQYDRVAPLHAVTAAGTIERGRGVYYKLRWTSTQVLEGEKEFKVTFDVPAGFRSGLVDVTVVAMGRPNKQSSMTNMISRIPVLGEDVGGMRALGEARFLVAVYAEGDPVAWRAVQAMADAEAILRREAANIRAQSPSRSLSTMIRQVAAKLDVESVDLHSDWPERLVFQNADPYTDPVISKLPADLRVLVLDYCDARRTVESLRTPSAGESSAPFQLNELVHASIVGHD</sequence>
<dbReference type="AlphaFoldDB" id="A0A5C6BEV0"/>
<proteinExistence type="predicted"/>
<name>A0A5C6BEV0_9BACT</name>
<comment type="caution">
    <text evidence="1">The sequence shown here is derived from an EMBL/GenBank/DDBJ whole genome shotgun (WGS) entry which is preliminary data.</text>
</comment>
<dbReference type="RefSeq" id="WP_146409104.1">
    <property type="nucleotide sequence ID" value="NZ_SJPU01000003.1"/>
</dbReference>
<protein>
    <submittedName>
        <fullName evidence="1">Uncharacterized protein</fullName>
    </submittedName>
</protein>
<keyword evidence="2" id="KW-1185">Reference proteome</keyword>
<accession>A0A5C6BEV0</accession>
<dbReference type="OrthoDB" id="252570at2"/>
<dbReference type="Proteomes" id="UP000319908">
    <property type="component" value="Unassembled WGS sequence"/>
</dbReference>
<reference evidence="1 2" key="1">
    <citation type="journal article" date="2020" name="Antonie Van Leeuwenhoek">
        <title>Rhodopirellula heiligendammensis sp. nov., Rhodopirellula pilleata sp. nov., and Rhodopirellula solitaria sp. nov. isolated from natural or artificial marine surfaces in Northern Germany and California, USA, and emended description of the genus Rhodopirellula.</title>
        <authorList>
            <person name="Kallscheuer N."/>
            <person name="Wiegand S."/>
            <person name="Jogler M."/>
            <person name="Boedeker C."/>
            <person name="Peeters S.H."/>
            <person name="Rast P."/>
            <person name="Heuer A."/>
            <person name="Jetten M.S.M."/>
            <person name="Rohde M."/>
            <person name="Jogler C."/>
        </authorList>
    </citation>
    <scope>NUCLEOTIDE SEQUENCE [LARGE SCALE GENOMIC DNA]</scope>
    <source>
        <strain evidence="1 2">Poly21</strain>
    </source>
</reference>
<evidence type="ECO:0000313" key="1">
    <source>
        <dbReference type="EMBL" id="TWU10705.1"/>
    </source>
</evidence>
<gene>
    <name evidence="1" type="ORF">Poly21_46110</name>
</gene>
<evidence type="ECO:0000313" key="2">
    <source>
        <dbReference type="Proteomes" id="UP000319908"/>
    </source>
</evidence>
<organism evidence="1 2">
    <name type="scientific">Allorhodopirellula heiligendammensis</name>
    <dbReference type="NCBI Taxonomy" id="2714739"/>
    <lineage>
        <taxon>Bacteria</taxon>
        <taxon>Pseudomonadati</taxon>
        <taxon>Planctomycetota</taxon>
        <taxon>Planctomycetia</taxon>
        <taxon>Pirellulales</taxon>
        <taxon>Pirellulaceae</taxon>
        <taxon>Allorhodopirellula</taxon>
    </lineage>
</organism>